<name>A0ABT9B608_9BACT</name>
<evidence type="ECO:0008006" key="3">
    <source>
        <dbReference type="Google" id="ProtNLM"/>
    </source>
</evidence>
<keyword evidence="2" id="KW-1185">Reference proteome</keyword>
<dbReference type="RefSeq" id="WP_305004934.1">
    <property type="nucleotide sequence ID" value="NZ_JAUQSY010000002.1"/>
</dbReference>
<sequence length="553" mass="60534">MRYTGAARAPAGARRFPDKLPVPAPAPVFTWILLLGSGVGLWGCASVRNTAGGSPEWAADSATVRVAAGPEYQRGASGRFFWGEHYRAVWAAPVTVPVVTLANALPGGLVPLQAGGSYQSQTLRLRSPATGREYVLRSVDKDASKALPAGLMRSLLGGAMKDQTSASLPYGAYIAARLAEAAGVYHTNPRLVFLADDPKLGEFRKAYAHALYLLEERPDGDQRAVPSFGRSTQVVSSAHMLTAIHQRPSQQVAARAYLRARLLDVLIGDWSRREDQWRWASFPTPDGGTEFRPIPRDRDQAFFKFDDGLLTWLISCVRPRFQTFRANIRPGVVDDLTEAARNMDRTLLAYLSEADFQQEADSLQSRLTDAALTHALTAGPAETQASIAADFLPILQARRAQLPGVAQQYYHLLAREAWLIGTDAPERFVLRAEGLGRVKVQVFSTADSIRPRLLGQQTFDVRHTRRVDLFGLGGDDVFELRGPLRPGFAIGFHGGNGHDDVNAQGTAGSSGLTWYTSSNPDPVKPKDVRVKMDPDKGVNYNAASWLKRYRLDD</sequence>
<evidence type="ECO:0000313" key="1">
    <source>
        <dbReference type="EMBL" id="MDO7873618.1"/>
    </source>
</evidence>
<comment type="caution">
    <text evidence="1">The sequence shown here is derived from an EMBL/GenBank/DDBJ whole genome shotgun (WGS) entry which is preliminary data.</text>
</comment>
<reference evidence="1" key="1">
    <citation type="submission" date="2023-07" db="EMBL/GenBank/DDBJ databases">
        <authorList>
            <person name="Kim M.K."/>
        </authorList>
    </citation>
    <scope>NUCLEOTIDE SEQUENCE</scope>
    <source>
        <strain evidence="1">ASUV-10-1</strain>
    </source>
</reference>
<dbReference type="EMBL" id="JAUQSY010000002">
    <property type="protein sequence ID" value="MDO7873618.1"/>
    <property type="molecule type" value="Genomic_DNA"/>
</dbReference>
<gene>
    <name evidence="1" type="ORF">Q5H93_02655</name>
</gene>
<accession>A0ABT9B608</accession>
<proteinExistence type="predicted"/>
<protein>
    <recommendedName>
        <fullName evidence="3">Acylase</fullName>
    </recommendedName>
</protein>
<organism evidence="1 2">
    <name type="scientific">Hymenobacter aranciens</name>
    <dbReference type="NCBI Taxonomy" id="3063996"/>
    <lineage>
        <taxon>Bacteria</taxon>
        <taxon>Pseudomonadati</taxon>
        <taxon>Bacteroidota</taxon>
        <taxon>Cytophagia</taxon>
        <taxon>Cytophagales</taxon>
        <taxon>Hymenobacteraceae</taxon>
        <taxon>Hymenobacter</taxon>
    </lineage>
</organism>
<dbReference type="Proteomes" id="UP001176429">
    <property type="component" value="Unassembled WGS sequence"/>
</dbReference>
<evidence type="ECO:0000313" key="2">
    <source>
        <dbReference type="Proteomes" id="UP001176429"/>
    </source>
</evidence>